<organism evidence="4 5">
    <name type="scientific">Polaromonas vacuolata</name>
    <dbReference type="NCBI Taxonomy" id="37448"/>
    <lineage>
        <taxon>Bacteria</taxon>
        <taxon>Pseudomonadati</taxon>
        <taxon>Pseudomonadota</taxon>
        <taxon>Betaproteobacteria</taxon>
        <taxon>Burkholderiales</taxon>
        <taxon>Comamonadaceae</taxon>
        <taxon>Polaromonas</taxon>
    </lineage>
</organism>
<comment type="similarity">
    <text evidence="1 2">Belongs to the anti-sigma-factor antagonist family.</text>
</comment>
<accession>A0A6H2HDI7</accession>
<dbReference type="AlphaFoldDB" id="A0A6H2HDI7"/>
<evidence type="ECO:0000259" key="3">
    <source>
        <dbReference type="PROSITE" id="PS50801"/>
    </source>
</evidence>
<dbReference type="InterPro" id="IPR002645">
    <property type="entry name" value="STAS_dom"/>
</dbReference>
<dbReference type="InterPro" id="IPR003658">
    <property type="entry name" value="Anti-sigma_ant"/>
</dbReference>
<evidence type="ECO:0000313" key="5">
    <source>
        <dbReference type="Proteomes" id="UP000502041"/>
    </source>
</evidence>
<gene>
    <name evidence="4" type="ORF">HC248_03184</name>
</gene>
<dbReference type="Gene3D" id="3.30.750.24">
    <property type="entry name" value="STAS domain"/>
    <property type="match status" value="1"/>
</dbReference>
<dbReference type="SUPFAM" id="SSF52091">
    <property type="entry name" value="SpoIIaa-like"/>
    <property type="match status" value="1"/>
</dbReference>
<dbReference type="NCBIfam" id="TIGR00377">
    <property type="entry name" value="ant_ant_sig"/>
    <property type="match status" value="1"/>
</dbReference>
<feature type="domain" description="STAS" evidence="3">
    <location>
        <begin position="22"/>
        <end position="111"/>
    </location>
</feature>
<reference evidence="4 5" key="1">
    <citation type="submission" date="2020-04" db="EMBL/GenBank/DDBJ databases">
        <title>Complete genome of a Psychrophilic, Marine, Gas Vacuolate Bacterium Polaromonas vacuolata KCTC 22033T.</title>
        <authorList>
            <person name="Hwang K."/>
            <person name="Kim K.M."/>
        </authorList>
    </citation>
    <scope>NUCLEOTIDE SEQUENCE [LARGE SCALE GENOMIC DNA]</scope>
    <source>
        <strain evidence="4 5">KCTC 22033</strain>
    </source>
</reference>
<dbReference type="RefSeq" id="WP_168923312.1">
    <property type="nucleotide sequence ID" value="NZ_CP051461.1"/>
</dbReference>
<dbReference type="EMBL" id="CP051461">
    <property type="protein sequence ID" value="QJC57853.1"/>
    <property type="molecule type" value="Genomic_DNA"/>
</dbReference>
<name>A0A6H2HDI7_9BURK</name>
<evidence type="ECO:0000256" key="1">
    <source>
        <dbReference type="ARBA" id="ARBA00009013"/>
    </source>
</evidence>
<evidence type="ECO:0000313" key="4">
    <source>
        <dbReference type="EMBL" id="QJC57853.1"/>
    </source>
</evidence>
<dbReference type="Proteomes" id="UP000502041">
    <property type="component" value="Chromosome"/>
</dbReference>
<sequence>MELIHEIQGDRVLLIHYQEDNLDASNVRTFRDAVQTLMQTQTRIVLDMSQLKFVDSSGLGALISCLRDANSRKGDFRLCAMARPVFALFELMRMHRVLSIHDSVEEAVDSFV</sequence>
<dbReference type="CDD" id="cd07043">
    <property type="entry name" value="STAS_anti-anti-sigma_factors"/>
    <property type="match status" value="1"/>
</dbReference>
<dbReference type="PANTHER" id="PTHR33495">
    <property type="entry name" value="ANTI-SIGMA FACTOR ANTAGONIST TM_1081-RELATED-RELATED"/>
    <property type="match status" value="1"/>
</dbReference>
<evidence type="ECO:0000256" key="2">
    <source>
        <dbReference type="RuleBase" id="RU003749"/>
    </source>
</evidence>
<dbReference type="GO" id="GO:0043856">
    <property type="term" value="F:anti-sigma factor antagonist activity"/>
    <property type="evidence" value="ECO:0007669"/>
    <property type="project" value="InterPro"/>
</dbReference>
<dbReference type="KEGG" id="pvac:HC248_03184"/>
<protein>
    <recommendedName>
        <fullName evidence="2">Anti-sigma factor antagonist</fullName>
    </recommendedName>
</protein>
<dbReference type="PANTHER" id="PTHR33495:SF2">
    <property type="entry name" value="ANTI-SIGMA FACTOR ANTAGONIST TM_1081-RELATED"/>
    <property type="match status" value="1"/>
</dbReference>
<dbReference type="InterPro" id="IPR036513">
    <property type="entry name" value="STAS_dom_sf"/>
</dbReference>
<dbReference type="Pfam" id="PF01740">
    <property type="entry name" value="STAS"/>
    <property type="match status" value="1"/>
</dbReference>
<proteinExistence type="inferred from homology"/>
<keyword evidence="5" id="KW-1185">Reference proteome</keyword>
<dbReference type="PROSITE" id="PS50801">
    <property type="entry name" value="STAS"/>
    <property type="match status" value="1"/>
</dbReference>